<dbReference type="GO" id="GO:0051301">
    <property type="term" value="P:cell division"/>
    <property type="evidence" value="ECO:0007669"/>
    <property type="project" value="UniProtKB-KW"/>
</dbReference>
<reference evidence="14" key="1">
    <citation type="submission" date="2017-09" db="EMBL/GenBank/DDBJ databases">
        <title>Depth-based differentiation of microbial function through sediment-hosted aquifers and enrichment of novel symbionts in the deep terrestrial subsurface.</title>
        <authorList>
            <person name="Probst A.J."/>
            <person name="Ladd B."/>
            <person name="Jarett J.K."/>
            <person name="Geller-Mcgrath D.E."/>
            <person name="Sieber C.M.K."/>
            <person name="Emerson J.B."/>
            <person name="Anantharaman K."/>
            <person name="Thomas B.C."/>
            <person name="Malmstrom R."/>
            <person name="Stieglmeier M."/>
            <person name="Klingl A."/>
            <person name="Woyke T."/>
            <person name="Ryan C.M."/>
            <person name="Banfield J.F."/>
        </authorList>
    </citation>
    <scope>NUCLEOTIDE SEQUENCE [LARGE SCALE GENOMIC DNA]</scope>
</reference>
<keyword evidence="10" id="KW-1133">Transmembrane helix</keyword>
<evidence type="ECO:0000259" key="11">
    <source>
        <dbReference type="Pfam" id="PF02875"/>
    </source>
</evidence>
<dbReference type="GO" id="GO:0009252">
    <property type="term" value="P:peptidoglycan biosynthetic process"/>
    <property type="evidence" value="ECO:0007669"/>
    <property type="project" value="UniProtKB-UniPathway"/>
</dbReference>
<dbReference type="Pfam" id="PF02875">
    <property type="entry name" value="Mur_ligase_C"/>
    <property type="match status" value="1"/>
</dbReference>
<feature type="transmembrane region" description="Helical" evidence="10">
    <location>
        <begin position="12"/>
        <end position="30"/>
    </location>
</feature>
<dbReference type="GO" id="GO:0005524">
    <property type="term" value="F:ATP binding"/>
    <property type="evidence" value="ECO:0007669"/>
    <property type="project" value="UniProtKB-KW"/>
</dbReference>
<dbReference type="InterPro" id="IPR036615">
    <property type="entry name" value="Mur_ligase_C_dom_sf"/>
</dbReference>
<keyword evidence="2" id="KW-0963">Cytoplasm</keyword>
<dbReference type="GO" id="GO:0008360">
    <property type="term" value="P:regulation of cell shape"/>
    <property type="evidence" value="ECO:0007669"/>
    <property type="project" value="UniProtKB-KW"/>
</dbReference>
<dbReference type="InterPro" id="IPR036565">
    <property type="entry name" value="Mur-like_cat_sf"/>
</dbReference>
<evidence type="ECO:0000256" key="4">
    <source>
        <dbReference type="ARBA" id="ARBA00022741"/>
    </source>
</evidence>
<dbReference type="PROSITE" id="PS01011">
    <property type="entry name" value="FOLYLPOLYGLU_SYNT_1"/>
    <property type="match status" value="1"/>
</dbReference>
<dbReference type="NCBIfam" id="TIGR01085">
    <property type="entry name" value="murE"/>
    <property type="match status" value="1"/>
</dbReference>
<keyword evidence="7 9" id="KW-0573">Peptidoglycan synthesis</keyword>
<keyword evidence="10" id="KW-0812">Transmembrane</keyword>
<keyword evidence="8 9" id="KW-0961">Cell wall biogenesis/degradation</keyword>
<dbReference type="Gene3D" id="3.90.190.20">
    <property type="entry name" value="Mur ligase, C-terminal domain"/>
    <property type="match status" value="1"/>
</dbReference>
<evidence type="ECO:0000313" key="14">
    <source>
        <dbReference type="Proteomes" id="UP000228689"/>
    </source>
</evidence>
<evidence type="ECO:0000256" key="6">
    <source>
        <dbReference type="ARBA" id="ARBA00022960"/>
    </source>
</evidence>
<sequence length="434" mass="48576">MKKLLKKLFPRFIFNIYHYLIANLAAYYYGHPSKKMTVIGITGTNGKSTTVVMLGKILEETGFKVGYATTINFKVADQEWLNDQKMTMLGRFKLQKLLYQMVQADCQYAVIETSSEGIKQYRHLGIDYDVLVFTNLTPEHIESHGSFDNYKNAKLKIFKRLASADKKNKKIVANIDDQHAADFLNFKVTDKIGFSTKTAENKIANKVYQAEEIKLTAIGSEFKINNQVFALNLLGKVHIYNALAAISAANSLGVDLDSAAKALRKIKSIPGRAEFIDEGQNFKVLVDYAPEPEALKHLYQSLDDIKYERLIHILGSCGGGRDKGRQPILGQMAATKADTIIITNEDPYDDDPMIIINNVARGAEKVAQLTGKTVYKIIDRREAIAKALAIAKPNDLVLITGKGSEQDMCIASGKKIPWDDRQAMREELKKTLQN</sequence>
<keyword evidence="3" id="KW-0436">Ligase</keyword>
<evidence type="ECO:0000256" key="7">
    <source>
        <dbReference type="ARBA" id="ARBA00022984"/>
    </source>
</evidence>
<dbReference type="InterPro" id="IPR013221">
    <property type="entry name" value="Mur_ligase_cen"/>
</dbReference>
<keyword evidence="5" id="KW-0067">ATP-binding</keyword>
<evidence type="ECO:0000256" key="1">
    <source>
        <dbReference type="ARBA" id="ARBA00005898"/>
    </source>
</evidence>
<evidence type="ECO:0000256" key="5">
    <source>
        <dbReference type="ARBA" id="ARBA00022840"/>
    </source>
</evidence>
<dbReference type="InterPro" id="IPR005761">
    <property type="entry name" value="UDP-N-AcMur-Glu-dNH2Pim_ligase"/>
</dbReference>
<evidence type="ECO:0000256" key="2">
    <source>
        <dbReference type="ARBA" id="ARBA00022490"/>
    </source>
</evidence>
<keyword evidence="10" id="KW-0472">Membrane</keyword>
<evidence type="ECO:0000256" key="10">
    <source>
        <dbReference type="SAM" id="Phobius"/>
    </source>
</evidence>
<gene>
    <name evidence="13" type="ORF">COY67_03065</name>
</gene>
<comment type="pathway">
    <text evidence="9">Cell wall biogenesis; peptidoglycan biosynthesis.</text>
</comment>
<evidence type="ECO:0000256" key="8">
    <source>
        <dbReference type="ARBA" id="ARBA00023316"/>
    </source>
</evidence>
<dbReference type="GO" id="GO:0071555">
    <property type="term" value="P:cell wall organization"/>
    <property type="evidence" value="ECO:0007669"/>
    <property type="project" value="UniProtKB-KW"/>
</dbReference>
<feature type="domain" description="Mur ligase C-terminal" evidence="11">
    <location>
        <begin position="271"/>
        <end position="403"/>
    </location>
</feature>
<keyword evidence="9" id="KW-0132">Cell division</keyword>
<dbReference type="GO" id="GO:0005737">
    <property type="term" value="C:cytoplasm"/>
    <property type="evidence" value="ECO:0007669"/>
    <property type="project" value="UniProtKB-SubCell"/>
</dbReference>
<keyword evidence="9" id="KW-0131">Cell cycle</keyword>
<comment type="caution">
    <text evidence="13">The sequence shown here is derived from an EMBL/GenBank/DDBJ whole genome shotgun (WGS) entry which is preliminary data.</text>
</comment>
<dbReference type="GO" id="GO:0004326">
    <property type="term" value="F:tetrahydrofolylpolyglutamate synthase activity"/>
    <property type="evidence" value="ECO:0007669"/>
    <property type="project" value="InterPro"/>
</dbReference>
<evidence type="ECO:0008006" key="15">
    <source>
        <dbReference type="Google" id="ProtNLM"/>
    </source>
</evidence>
<evidence type="ECO:0000313" key="13">
    <source>
        <dbReference type="EMBL" id="PIY94218.1"/>
    </source>
</evidence>
<dbReference type="UniPathway" id="UPA00219"/>
<dbReference type="EMBL" id="PFMC01000071">
    <property type="protein sequence ID" value="PIY94218.1"/>
    <property type="molecule type" value="Genomic_DNA"/>
</dbReference>
<dbReference type="PANTHER" id="PTHR23135">
    <property type="entry name" value="MUR LIGASE FAMILY MEMBER"/>
    <property type="match status" value="1"/>
</dbReference>
<dbReference type="SUPFAM" id="SSF53623">
    <property type="entry name" value="MurD-like peptide ligases, catalytic domain"/>
    <property type="match status" value="1"/>
</dbReference>
<evidence type="ECO:0000259" key="12">
    <source>
        <dbReference type="Pfam" id="PF08245"/>
    </source>
</evidence>
<dbReference type="Pfam" id="PF08245">
    <property type="entry name" value="Mur_ligase_M"/>
    <property type="match status" value="1"/>
</dbReference>
<comment type="subcellular location">
    <subcellularLocation>
        <location evidence="9">Cytoplasm</location>
    </subcellularLocation>
</comment>
<evidence type="ECO:0000256" key="9">
    <source>
        <dbReference type="RuleBase" id="RU004135"/>
    </source>
</evidence>
<dbReference type="Proteomes" id="UP000228689">
    <property type="component" value="Unassembled WGS sequence"/>
</dbReference>
<dbReference type="InterPro" id="IPR018109">
    <property type="entry name" value="Folylpolyglutamate_synth_CS"/>
</dbReference>
<keyword evidence="6 9" id="KW-0133">Cell shape</keyword>
<organism evidence="13 14">
    <name type="scientific">Candidatus Komeilibacteria bacterium CG_4_10_14_0_8_um_filter_37_78</name>
    <dbReference type="NCBI Taxonomy" id="1974471"/>
    <lineage>
        <taxon>Bacteria</taxon>
        <taxon>Candidatus Komeiliibacteriota</taxon>
    </lineage>
</organism>
<proteinExistence type="inferred from homology"/>
<dbReference type="PANTHER" id="PTHR23135:SF4">
    <property type="entry name" value="UDP-N-ACETYLMURAMOYL-L-ALANYL-D-GLUTAMATE--2,6-DIAMINOPIMELATE LIGASE MURE HOMOLOG, CHLOROPLASTIC"/>
    <property type="match status" value="1"/>
</dbReference>
<accession>A0A2M7RBT0</accession>
<dbReference type="InterPro" id="IPR004101">
    <property type="entry name" value="Mur_ligase_C"/>
</dbReference>
<dbReference type="SUPFAM" id="SSF53244">
    <property type="entry name" value="MurD-like peptide ligases, peptide-binding domain"/>
    <property type="match status" value="1"/>
</dbReference>
<keyword evidence="4" id="KW-0547">Nucleotide-binding</keyword>
<feature type="domain" description="Mur ligase central" evidence="12">
    <location>
        <begin position="41"/>
        <end position="249"/>
    </location>
</feature>
<name>A0A2M7RBT0_9BACT</name>
<comment type="similarity">
    <text evidence="1">Belongs to the MurCDEF family. MurE subfamily.</text>
</comment>
<protein>
    <recommendedName>
        <fullName evidence="15">UDP-N-acetylmuramoyl-L-alanyl-D-glutamate--2, 6-diaminopimelate ligase</fullName>
    </recommendedName>
</protein>
<evidence type="ECO:0000256" key="3">
    <source>
        <dbReference type="ARBA" id="ARBA00022598"/>
    </source>
</evidence>
<dbReference type="Gene3D" id="3.40.1190.10">
    <property type="entry name" value="Mur-like, catalytic domain"/>
    <property type="match status" value="1"/>
</dbReference>
<dbReference type="AlphaFoldDB" id="A0A2M7RBT0"/>